<sequence length="345" mass="38266">MDVNITISSGIGSGNAAFLMPMNSQFSSNTPPSEEQALSSTMRDLYQVTDVLKLLDSRPVGISIAKDSDRVIQTGGVHIRSSDRPDIILPPVPDGSGKMGGTRRQRIDTALHNGQSPQNALPHCLRFLEPSRHTSASPIASQPLLQPILQPTPNTITINLHPSGPSASSLLPPLPTRKPIPRTSHPPTRPPTRKKRKQKTATHSDKPKSLEQESKAVRKWREKQKEMEEAKERLRVELSMLTPDNAASDSHSWKERVERDEQNTISATGTEQTRSASLQFVASLFLFCTVWTGTDHIPCPPCTLRRPPLKTLPKSSGSVFSDRSMGLKKQKRDTKQRWMSEKTSR</sequence>
<proteinExistence type="predicted"/>
<feature type="region of interest" description="Disordered" evidence="1">
    <location>
        <begin position="82"/>
        <end position="102"/>
    </location>
</feature>
<accession>A0ABQ9XKV8</accession>
<feature type="compositionally biased region" description="Basic residues" evidence="1">
    <location>
        <begin position="191"/>
        <end position="200"/>
    </location>
</feature>
<feature type="compositionally biased region" description="Low complexity" evidence="1">
    <location>
        <begin position="304"/>
        <end position="314"/>
    </location>
</feature>
<protein>
    <submittedName>
        <fullName evidence="2">Uncharacterized protein</fullName>
    </submittedName>
</protein>
<reference evidence="2 3" key="1">
    <citation type="journal article" date="2022" name="bioRxiv">
        <title>Genomics of Preaxostyla Flagellates Illuminates Evolutionary Transitions and the Path Towards Mitochondrial Loss.</title>
        <authorList>
            <person name="Novak L.V.F."/>
            <person name="Treitli S.C."/>
            <person name="Pyrih J."/>
            <person name="Halakuc P."/>
            <person name="Pipaliya S.V."/>
            <person name="Vacek V."/>
            <person name="Brzon O."/>
            <person name="Soukal P."/>
            <person name="Eme L."/>
            <person name="Dacks J.B."/>
            <person name="Karnkowska A."/>
            <person name="Elias M."/>
            <person name="Hampl V."/>
        </authorList>
    </citation>
    <scope>NUCLEOTIDE SEQUENCE [LARGE SCALE GENOMIC DNA]</scope>
    <source>
        <strain evidence="2">NAU3</strain>
        <tissue evidence="2">Gut</tissue>
    </source>
</reference>
<feature type="region of interest" description="Disordered" evidence="1">
    <location>
        <begin position="155"/>
        <end position="228"/>
    </location>
</feature>
<evidence type="ECO:0000256" key="1">
    <source>
        <dbReference type="SAM" id="MobiDB-lite"/>
    </source>
</evidence>
<feature type="compositionally biased region" description="Basic and acidic residues" evidence="1">
    <location>
        <begin position="333"/>
        <end position="345"/>
    </location>
</feature>
<organism evidence="2 3">
    <name type="scientific">Blattamonas nauphoetae</name>
    <dbReference type="NCBI Taxonomy" id="2049346"/>
    <lineage>
        <taxon>Eukaryota</taxon>
        <taxon>Metamonada</taxon>
        <taxon>Preaxostyla</taxon>
        <taxon>Oxymonadida</taxon>
        <taxon>Blattamonas</taxon>
    </lineage>
</organism>
<gene>
    <name evidence="2" type="ORF">BLNAU_14299</name>
</gene>
<feature type="compositionally biased region" description="Basic and acidic residues" evidence="1">
    <location>
        <begin position="202"/>
        <end position="216"/>
    </location>
</feature>
<feature type="compositionally biased region" description="Low complexity" evidence="1">
    <location>
        <begin position="160"/>
        <end position="171"/>
    </location>
</feature>
<comment type="caution">
    <text evidence="2">The sequence shown here is derived from an EMBL/GenBank/DDBJ whole genome shotgun (WGS) entry which is preliminary data.</text>
</comment>
<keyword evidence="3" id="KW-1185">Reference proteome</keyword>
<name>A0ABQ9XKV8_9EUKA</name>
<dbReference type="EMBL" id="JARBJD010000130">
    <property type="protein sequence ID" value="KAK2950770.1"/>
    <property type="molecule type" value="Genomic_DNA"/>
</dbReference>
<evidence type="ECO:0000313" key="3">
    <source>
        <dbReference type="Proteomes" id="UP001281761"/>
    </source>
</evidence>
<evidence type="ECO:0000313" key="2">
    <source>
        <dbReference type="EMBL" id="KAK2950770.1"/>
    </source>
</evidence>
<dbReference type="Proteomes" id="UP001281761">
    <property type="component" value="Unassembled WGS sequence"/>
</dbReference>
<feature type="region of interest" description="Disordered" evidence="1">
    <location>
        <begin position="304"/>
        <end position="345"/>
    </location>
</feature>